<keyword evidence="2" id="KW-1185">Reference proteome</keyword>
<accession>A0ACB1B2V8</accession>
<sequence length="65" mass="7411">MLAFGCNLYIKRREKAKIRNNFGSLEIKEGSIVRVFNSVWVWNVMAIFGEDDFGGSLERKGLISV</sequence>
<name>A0ACB1B2V8_MELEN</name>
<gene>
    <name evidence="1" type="ORF">MENTE1834_LOCUS45070</name>
</gene>
<evidence type="ECO:0000313" key="2">
    <source>
        <dbReference type="Proteomes" id="UP001497535"/>
    </source>
</evidence>
<comment type="caution">
    <text evidence="1">The sequence shown here is derived from an EMBL/GenBank/DDBJ whole genome shotgun (WGS) entry which is preliminary data.</text>
</comment>
<protein>
    <submittedName>
        <fullName evidence="1">Uncharacterized protein</fullName>
    </submittedName>
</protein>
<dbReference type="Proteomes" id="UP001497535">
    <property type="component" value="Unassembled WGS sequence"/>
</dbReference>
<reference evidence="1" key="1">
    <citation type="submission" date="2023-11" db="EMBL/GenBank/DDBJ databases">
        <authorList>
            <person name="Poullet M."/>
        </authorList>
    </citation>
    <scope>NUCLEOTIDE SEQUENCE</scope>
    <source>
        <strain evidence="1">E1834</strain>
    </source>
</reference>
<proteinExistence type="predicted"/>
<evidence type="ECO:0000313" key="1">
    <source>
        <dbReference type="EMBL" id="CAK5113194.1"/>
    </source>
</evidence>
<dbReference type="EMBL" id="CAVMJV010000146">
    <property type="protein sequence ID" value="CAK5113194.1"/>
    <property type="molecule type" value="Genomic_DNA"/>
</dbReference>
<organism evidence="1 2">
    <name type="scientific">Meloidogyne enterolobii</name>
    <name type="common">Root-knot nematode worm</name>
    <name type="synonym">Meloidogyne mayaguensis</name>
    <dbReference type="NCBI Taxonomy" id="390850"/>
    <lineage>
        <taxon>Eukaryota</taxon>
        <taxon>Metazoa</taxon>
        <taxon>Ecdysozoa</taxon>
        <taxon>Nematoda</taxon>
        <taxon>Chromadorea</taxon>
        <taxon>Rhabditida</taxon>
        <taxon>Tylenchina</taxon>
        <taxon>Tylenchomorpha</taxon>
        <taxon>Tylenchoidea</taxon>
        <taxon>Meloidogynidae</taxon>
        <taxon>Meloidogyninae</taxon>
        <taxon>Meloidogyne</taxon>
    </lineage>
</organism>